<evidence type="ECO:0000313" key="9">
    <source>
        <dbReference type="EMBL" id="MFA9949673.1"/>
    </source>
</evidence>
<feature type="domain" description="Glycine transporter" evidence="8">
    <location>
        <begin position="21"/>
        <end position="92"/>
    </location>
</feature>
<dbReference type="PANTHER" id="PTHR30506:SF3">
    <property type="entry name" value="UPF0126 INNER MEMBRANE PROTEIN YADS-RELATED"/>
    <property type="match status" value="1"/>
</dbReference>
<gene>
    <name evidence="9" type="ORF">ABCS64_04900</name>
</gene>
<accession>A0ABV4UDE5</accession>
<feature type="transmembrane region" description="Helical" evidence="7">
    <location>
        <begin position="105"/>
        <end position="126"/>
    </location>
</feature>
<evidence type="ECO:0000259" key="8">
    <source>
        <dbReference type="Pfam" id="PF03458"/>
    </source>
</evidence>
<protein>
    <submittedName>
        <fullName evidence="9">Trimeric intracellular cation channel family protein</fullName>
    </submittedName>
</protein>
<feature type="transmembrane region" description="Helical" evidence="7">
    <location>
        <begin position="132"/>
        <end position="151"/>
    </location>
</feature>
<dbReference type="EMBL" id="JBEUWX010000002">
    <property type="protein sequence ID" value="MFA9949673.1"/>
    <property type="molecule type" value="Genomic_DNA"/>
</dbReference>
<comment type="caution">
    <text evidence="9">The sequence shown here is derived from an EMBL/GenBank/DDBJ whole genome shotgun (WGS) entry which is preliminary data.</text>
</comment>
<keyword evidence="6 7" id="KW-0472">Membrane</keyword>
<evidence type="ECO:0000256" key="5">
    <source>
        <dbReference type="ARBA" id="ARBA00022989"/>
    </source>
</evidence>
<evidence type="ECO:0000256" key="4">
    <source>
        <dbReference type="ARBA" id="ARBA00022692"/>
    </source>
</evidence>
<keyword evidence="3" id="KW-1003">Cell membrane</keyword>
<comment type="similarity">
    <text evidence="2">Belongs to the UPF0126 family.</text>
</comment>
<keyword evidence="10" id="KW-1185">Reference proteome</keyword>
<feature type="domain" description="Glycine transporter" evidence="8">
    <location>
        <begin position="106"/>
        <end position="177"/>
    </location>
</feature>
<comment type="subcellular location">
    <subcellularLocation>
        <location evidence="1">Cell membrane</location>
        <topology evidence="1">Multi-pass membrane protein</topology>
    </subcellularLocation>
</comment>
<organism evidence="9 10">
    <name type="scientific">Dentiradicibacter hellwigii</name>
    <dbReference type="NCBI Taxonomy" id="3149053"/>
    <lineage>
        <taxon>Bacteria</taxon>
        <taxon>Pseudomonadati</taxon>
        <taxon>Pseudomonadota</taxon>
        <taxon>Betaproteobacteria</taxon>
        <taxon>Rhodocyclales</taxon>
        <taxon>Rhodocyclaceae</taxon>
        <taxon>Dentiradicibacter</taxon>
    </lineage>
</organism>
<evidence type="ECO:0000256" key="6">
    <source>
        <dbReference type="ARBA" id="ARBA00023136"/>
    </source>
</evidence>
<keyword evidence="5 7" id="KW-1133">Transmembrane helix</keyword>
<keyword evidence="4 7" id="KW-0812">Transmembrane</keyword>
<proteinExistence type="inferred from homology"/>
<name>A0ABV4UDE5_9RHOO</name>
<dbReference type="RefSeq" id="WP_418890783.1">
    <property type="nucleotide sequence ID" value="NZ_JBEUWX010000002.1"/>
</dbReference>
<evidence type="ECO:0000256" key="2">
    <source>
        <dbReference type="ARBA" id="ARBA00008193"/>
    </source>
</evidence>
<evidence type="ECO:0000256" key="7">
    <source>
        <dbReference type="SAM" id="Phobius"/>
    </source>
</evidence>
<evidence type="ECO:0000256" key="3">
    <source>
        <dbReference type="ARBA" id="ARBA00022475"/>
    </source>
</evidence>
<dbReference type="InterPro" id="IPR005115">
    <property type="entry name" value="Gly_transporter"/>
</dbReference>
<feature type="transmembrane region" description="Helical" evidence="7">
    <location>
        <begin position="42"/>
        <end position="61"/>
    </location>
</feature>
<dbReference type="PANTHER" id="PTHR30506">
    <property type="entry name" value="INNER MEMBRANE PROTEIN"/>
    <property type="match status" value="1"/>
</dbReference>
<evidence type="ECO:0000256" key="1">
    <source>
        <dbReference type="ARBA" id="ARBA00004651"/>
    </source>
</evidence>
<sequence>MLPIIPAIPLDSIERTLYASADITAAFVASISGAQAARQRRLDLFGLIIIAYLTAMAGGIFRDLCIGALPPIGLADWRYLCATLAGGAIVLYAPQWFDRFKHPVAFFDALALGFYAVVGAQKALFYGHNAQVAILLGTATAVGGGVVRDILLARIPNILRKEIYAVAALTGAGIQVLGNTLGWSATFTPWLGASACILIRLLSLKYGWHLPLSRTEDEEPTR</sequence>
<feature type="transmembrane region" description="Helical" evidence="7">
    <location>
        <begin position="77"/>
        <end position="93"/>
    </location>
</feature>
<feature type="transmembrane region" description="Helical" evidence="7">
    <location>
        <begin position="163"/>
        <end position="181"/>
    </location>
</feature>
<reference evidence="10" key="1">
    <citation type="submission" date="2024-06" db="EMBL/GenBank/DDBJ databases">
        <title>Radixoralia hellwigii gen. nov., sp nov., isolated from a root canal in the human oral cavity.</title>
        <authorList>
            <person name="Bartsch S."/>
            <person name="Wittmer A."/>
            <person name="Schulz A.-K."/>
            <person name="Neumann-Schaal M."/>
            <person name="Wolf J."/>
            <person name="Gronow S."/>
            <person name="Tennert C."/>
            <person name="Haecker G."/>
            <person name="Cieplik F."/>
            <person name="Al-Ahmad A."/>
        </authorList>
    </citation>
    <scope>NUCLEOTIDE SEQUENCE [LARGE SCALE GENOMIC DNA]</scope>
    <source>
        <strain evidence="10">Wk13</strain>
    </source>
</reference>
<dbReference type="Pfam" id="PF03458">
    <property type="entry name" value="Gly_transporter"/>
    <property type="match status" value="2"/>
</dbReference>
<dbReference type="Proteomes" id="UP001574673">
    <property type="component" value="Unassembled WGS sequence"/>
</dbReference>
<evidence type="ECO:0000313" key="10">
    <source>
        <dbReference type="Proteomes" id="UP001574673"/>
    </source>
</evidence>